<proteinExistence type="predicted"/>
<evidence type="ECO:0000313" key="2">
    <source>
        <dbReference type="EMBL" id="GBN98301.1"/>
    </source>
</evidence>
<comment type="caution">
    <text evidence="2">The sequence shown here is derived from an EMBL/GenBank/DDBJ whole genome shotgun (WGS) entry which is preliminary data.</text>
</comment>
<protein>
    <submittedName>
        <fullName evidence="2">Uncharacterized protein</fullName>
    </submittedName>
</protein>
<evidence type="ECO:0000256" key="1">
    <source>
        <dbReference type="SAM" id="MobiDB-lite"/>
    </source>
</evidence>
<name>A0A4Y2TDG6_ARAVE</name>
<dbReference type="EMBL" id="BGPR01027634">
    <property type="protein sequence ID" value="GBN98301.1"/>
    <property type="molecule type" value="Genomic_DNA"/>
</dbReference>
<feature type="non-terminal residue" evidence="2">
    <location>
        <position position="1"/>
    </location>
</feature>
<accession>A0A4Y2TDG6</accession>
<reference evidence="2 3" key="1">
    <citation type="journal article" date="2019" name="Sci. Rep.">
        <title>Orb-weaving spider Araneus ventricosus genome elucidates the spidroin gene catalogue.</title>
        <authorList>
            <person name="Kono N."/>
            <person name="Nakamura H."/>
            <person name="Ohtoshi R."/>
            <person name="Moran D.A.P."/>
            <person name="Shinohara A."/>
            <person name="Yoshida Y."/>
            <person name="Fujiwara M."/>
            <person name="Mori M."/>
            <person name="Tomita M."/>
            <person name="Arakawa K."/>
        </authorList>
    </citation>
    <scope>NUCLEOTIDE SEQUENCE [LARGE SCALE GENOMIC DNA]</scope>
</reference>
<feature type="region of interest" description="Disordered" evidence="1">
    <location>
        <begin position="1"/>
        <end position="26"/>
    </location>
</feature>
<sequence>SVRNITGYSNLPSSCQQGTETADSCGLNNPEARRIVQSAASQTIEHVNRRSEFAATGAARGIDSNGIF</sequence>
<gene>
    <name evidence="2" type="ORF">AVEN_13795_1</name>
</gene>
<dbReference type="Proteomes" id="UP000499080">
    <property type="component" value="Unassembled WGS sequence"/>
</dbReference>
<dbReference type="AlphaFoldDB" id="A0A4Y2TDG6"/>
<feature type="compositionally biased region" description="Polar residues" evidence="1">
    <location>
        <begin position="1"/>
        <end position="22"/>
    </location>
</feature>
<keyword evidence="3" id="KW-1185">Reference proteome</keyword>
<evidence type="ECO:0000313" key="3">
    <source>
        <dbReference type="Proteomes" id="UP000499080"/>
    </source>
</evidence>
<organism evidence="2 3">
    <name type="scientific">Araneus ventricosus</name>
    <name type="common">Orbweaver spider</name>
    <name type="synonym">Epeira ventricosa</name>
    <dbReference type="NCBI Taxonomy" id="182803"/>
    <lineage>
        <taxon>Eukaryota</taxon>
        <taxon>Metazoa</taxon>
        <taxon>Ecdysozoa</taxon>
        <taxon>Arthropoda</taxon>
        <taxon>Chelicerata</taxon>
        <taxon>Arachnida</taxon>
        <taxon>Araneae</taxon>
        <taxon>Araneomorphae</taxon>
        <taxon>Entelegynae</taxon>
        <taxon>Araneoidea</taxon>
        <taxon>Araneidae</taxon>
        <taxon>Araneus</taxon>
    </lineage>
</organism>